<protein>
    <submittedName>
        <fullName evidence="1">Gliding motility associated protein GldN</fullName>
    </submittedName>
</protein>
<dbReference type="EMBL" id="QKLU01000012">
    <property type="protein sequence ID" value="PYF68426.1"/>
    <property type="molecule type" value="Genomic_DNA"/>
</dbReference>
<evidence type="ECO:0000313" key="1">
    <source>
        <dbReference type="EMBL" id="PYF68426.1"/>
    </source>
</evidence>
<dbReference type="RefSeq" id="WP_110834684.1">
    <property type="nucleotide sequence ID" value="NZ_QKLU01000012.1"/>
</dbReference>
<reference evidence="1 2" key="1">
    <citation type="submission" date="2018-06" db="EMBL/GenBank/DDBJ databases">
        <title>Genomic Encyclopedia of Archaeal and Bacterial Type Strains, Phase II (KMG-II): from individual species to whole genera.</title>
        <authorList>
            <person name="Goeker M."/>
        </authorList>
    </citation>
    <scope>NUCLEOTIDE SEQUENCE [LARGE SCALE GENOMIC DNA]</scope>
    <source>
        <strain evidence="1 2">DSM 27372</strain>
    </source>
</reference>
<organism evidence="1 2">
    <name type="scientific">Pedobacter nutrimenti</name>
    <dbReference type="NCBI Taxonomy" id="1241337"/>
    <lineage>
        <taxon>Bacteria</taxon>
        <taxon>Pseudomonadati</taxon>
        <taxon>Bacteroidota</taxon>
        <taxon>Sphingobacteriia</taxon>
        <taxon>Sphingobacteriales</taxon>
        <taxon>Sphingobacteriaceae</taxon>
        <taxon>Pedobacter</taxon>
    </lineage>
</organism>
<dbReference type="Proteomes" id="UP000248198">
    <property type="component" value="Unassembled WGS sequence"/>
</dbReference>
<dbReference type="OrthoDB" id="1141916at2"/>
<keyword evidence="2" id="KW-1185">Reference proteome</keyword>
<proteinExistence type="predicted"/>
<dbReference type="Pfam" id="PF19841">
    <property type="entry name" value="GldN"/>
    <property type="match status" value="1"/>
</dbReference>
<gene>
    <name evidence="1" type="ORF">B0O44_11210</name>
</gene>
<name>A0A318U971_9SPHI</name>
<dbReference type="NCBIfam" id="TIGR03523">
    <property type="entry name" value="GldN"/>
    <property type="match status" value="1"/>
</dbReference>
<dbReference type="InterPro" id="IPR019847">
    <property type="entry name" value="Gliding_motility_assoc_GldN"/>
</dbReference>
<sequence>MKKIIITTLSIAITSICFGQNLENPKDGYFLSKDFKNAKPTPYTELKSSDVGSVRRIWRDIDLTKPENKFFQSSQSRLIDILLDGVMQEKLVAYSATTTKDNPSGDAFITPLSIKDALAKFSDSVSVPVYDDNGNEVKRVMKQNDFNPDAITKFRLKEDWIFNKKTGVVEPRIIGIAPLIRIEAAGETINEQPAFWLNFPEARNILATIPVTASYTTDYSYDDIFILRKFKSIIIKEASPDNLRLVDYVKNGDLQAESDRIETSLKTEKSGSRIQ</sequence>
<evidence type="ECO:0000313" key="2">
    <source>
        <dbReference type="Proteomes" id="UP000248198"/>
    </source>
</evidence>
<comment type="caution">
    <text evidence="1">The sequence shown here is derived from an EMBL/GenBank/DDBJ whole genome shotgun (WGS) entry which is preliminary data.</text>
</comment>
<accession>A0A318U971</accession>
<dbReference type="AlphaFoldDB" id="A0A318U971"/>